<dbReference type="Gene3D" id="3.40.50.11190">
    <property type="match status" value="1"/>
</dbReference>
<dbReference type="PROSITE" id="PS51186">
    <property type="entry name" value="GNAT"/>
    <property type="match status" value="1"/>
</dbReference>
<proteinExistence type="predicted"/>
<dbReference type="NCBIfam" id="TIGR03590">
    <property type="entry name" value="PseG"/>
    <property type="match status" value="1"/>
</dbReference>
<gene>
    <name evidence="4" type="primary">murG2</name>
    <name evidence="4" type="ORF">SAMEA3906487_00507</name>
</gene>
<dbReference type="NCBIfam" id="TIGR03585">
    <property type="entry name" value="PseH"/>
    <property type="match status" value="1"/>
</dbReference>
<dbReference type="EMBL" id="LT546645">
    <property type="protein sequence ID" value="SAI66940.1"/>
    <property type="molecule type" value="Genomic_DNA"/>
</dbReference>
<evidence type="ECO:0000313" key="5">
    <source>
        <dbReference type="Proteomes" id="UP000076825"/>
    </source>
</evidence>
<evidence type="ECO:0000256" key="1">
    <source>
        <dbReference type="PIRSR" id="PIRSR620023-1"/>
    </source>
</evidence>
<organism evidence="4 5">
    <name type="scientific">Bordetella trematum</name>
    <dbReference type="NCBI Taxonomy" id="123899"/>
    <lineage>
        <taxon>Bacteria</taxon>
        <taxon>Pseudomonadati</taxon>
        <taxon>Pseudomonadota</taxon>
        <taxon>Betaproteobacteria</taxon>
        <taxon>Burkholderiales</taxon>
        <taxon>Alcaligenaceae</taxon>
        <taxon>Bordetella</taxon>
    </lineage>
</organism>
<evidence type="ECO:0000313" key="4">
    <source>
        <dbReference type="EMBL" id="SAI66940.1"/>
    </source>
</evidence>
<dbReference type="Gene3D" id="3.40.50.2000">
    <property type="entry name" value="Glycogen Phosphorylase B"/>
    <property type="match status" value="1"/>
</dbReference>
<dbReference type="PANTHER" id="PTHR43415:SF3">
    <property type="entry name" value="GNAT-FAMILY ACETYLTRANSFERASE"/>
    <property type="match status" value="1"/>
</dbReference>
<protein>
    <submittedName>
        <fullName evidence="4">UDP-N-acetylglucosamine--N-acetylmuramyl-(Pentapeptide) pyrophosphoryl-UDP N-acetylglucosamine transferase</fullName>
        <ecNumber evidence="4">2.3.1.57</ecNumber>
        <ecNumber evidence="4">2.4.1.227</ecNumber>
    </submittedName>
</protein>
<name>A0A157S929_9BORD</name>
<dbReference type="EC" id="2.4.1.227" evidence="4"/>
<dbReference type="InterPro" id="IPR020023">
    <property type="entry name" value="PseG"/>
</dbReference>
<keyword evidence="4" id="KW-0328">Glycosyltransferase</keyword>
<dbReference type="GeneID" id="56588083"/>
<accession>A0A157S929</accession>
<dbReference type="InterPro" id="IPR020036">
    <property type="entry name" value="PseH"/>
</dbReference>
<dbReference type="InterPro" id="IPR000182">
    <property type="entry name" value="GNAT_dom"/>
</dbReference>
<keyword evidence="4" id="KW-0012">Acyltransferase</keyword>
<feature type="domain" description="N-acetyltransferase" evidence="3">
    <location>
        <begin position="369"/>
        <end position="529"/>
    </location>
</feature>
<reference evidence="4 5" key="1">
    <citation type="submission" date="2016-04" db="EMBL/GenBank/DDBJ databases">
        <authorList>
            <consortium name="Pathogen Informatics"/>
        </authorList>
    </citation>
    <scope>NUCLEOTIDE SEQUENCE [LARGE SCALE GENOMIC DNA]</scope>
    <source>
        <strain evidence="4 5">H044680328</strain>
    </source>
</reference>
<dbReference type="Gene3D" id="3.40.630.30">
    <property type="match status" value="1"/>
</dbReference>
<dbReference type="GO" id="GO:0004145">
    <property type="term" value="F:diamine N-acetyltransferase activity"/>
    <property type="evidence" value="ECO:0007669"/>
    <property type="project" value="UniProtKB-EC"/>
</dbReference>
<dbReference type="PATRIC" id="fig|123899.6.peg.490"/>
<dbReference type="Proteomes" id="UP000076825">
    <property type="component" value="Chromosome 1"/>
</dbReference>
<keyword evidence="4" id="KW-0808">Transferase</keyword>
<dbReference type="AlphaFoldDB" id="A0A157S929"/>
<dbReference type="GO" id="GO:0016757">
    <property type="term" value="F:glycosyltransferase activity"/>
    <property type="evidence" value="ECO:0007669"/>
    <property type="project" value="UniProtKB-KW"/>
</dbReference>
<dbReference type="Pfam" id="PF13302">
    <property type="entry name" value="Acetyltransf_3"/>
    <property type="match status" value="1"/>
</dbReference>
<sequence>MSLRVVFRADASRQIGTGHVMRCLTLARRLRANGAQCRFVCREHEGHLVEFIRAEGFLVHPLVGTTRKAPEGGLAHAAWLGVSQVEDARQTREALGEDIPDWLVVDHYGLDARWEALIPARAKLVIDDLADRTHQCDLLLDQTLGRAAADYQDLVPPGCRVLAGSSYALLRPEFAEMREASLQRRAGAELRQILVTMGGVDQFNVTETVLDVLDACPALEPGCRISVVMGSTAQWLDAVRARAAVMRLPTEVAVGVSDMAARMAASDLAIGAAGSTSWERCCLGLPTAMVVLADNQVPSASALREAGAARLVGGPADVGEQLPGVLAAFSNSEVLRQAVQAASEVCDGQGVQRLVSLMEAFLTQERNGDRVRRMREDDLALVLSWRNHPEIRKYMYTTHEIGLAEHTAWFSHASQNPAKHLLIFEADGVPAGFSNLSVQASGGVADWGFYIAPDAPRGMGRRLGKAVLDYAFGPAALHKVAGQALAFNERSIKFHEGLGFVREGVLRDQHFDGERYHSIVAFGMLRHEWHSL</sequence>
<evidence type="ECO:0000256" key="2">
    <source>
        <dbReference type="PIRSR" id="PIRSR620023-2"/>
    </source>
</evidence>
<dbReference type="PANTHER" id="PTHR43415">
    <property type="entry name" value="SPERMIDINE N(1)-ACETYLTRANSFERASE"/>
    <property type="match status" value="1"/>
</dbReference>
<feature type="binding site" evidence="2">
    <location>
        <position position="279"/>
    </location>
    <ligand>
        <name>substrate</name>
    </ligand>
</feature>
<feature type="active site" description="Proton acceptor" evidence="1">
    <location>
        <position position="19"/>
    </location>
</feature>
<feature type="binding site" evidence="2">
    <location>
        <position position="171"/>
    </location>
    <ligand>
        <name>substrate</name>
    </ligand>
</feature>
<dbReference type="RefSeq" id="WP_231940154.1">
    <property type="nucleotide sequence ID" value="NZ_CP016340.1"/>
</dbReference>
<dbReference type="InterPro" id="IPR016181">
    <property type="entry name" value="Acyl_CoA_acyltransferase"/>
</dbReference>
<dbReference type="EC" id="2.3.1.57" evidence="4"/>
<dbReference type="KEGG" id="btrm:SAMEA390648700507"/>
<dbReference type="SUPFAM" id="SSF53756">
    <property type="entry name" value="UDP-Glycosyltransferase/glycogen phosphorylase"/>
    <property type="match status" value="1"/>
</dbReference>
<dbReference type="SUPFAM" id="SSF55729">
    <property type="entry name" value="Acyl-CoA N-acyltransferases (Nat)"/>
    <property type="match status" value="1"/>
</dbReference>
<dbReference type="STRING" id="123899.SAMEA3906487_00507"/>
<keyword evidence="5" id="KW-1185">Reference proteome</keyword>
<evidence type="ECO:0000259" key="3">
    <source>
        <dbReference type="PROSITE" id="PS51186"/>
    </source>
</evidence>